<evidence type="ECO:0000256" key="5">
    <source>
        <dbReference type="ARBA" id="ARBA00022692"/>
    </source>
</evidence>
<dbReference type="NCBIfam" id="TIGR04056">
    <property type="entry name" value="OMP_RagA_SusC"/>
    <property type="match status" value="1"/>
</dbReference>
<dbReference type="Pfam" id="PF07715">
    <property type="entry name" value="Plug"/>
    <property type="match status" value="1"/>
</dbReference>
<dbReference type="InterPro" id="IPR023997">
    <property type="entry name" value="TonB-dep_OMP_SusC/RagA_CS"/>
</dbReference>
<evidence type="ECO:0000256" key="12">
    <source>
        <dbReference type="SAM" id="SignalP"/>
    </source>
</evidence>
<dbReference type="RefSeq" id="WP_173417501.1">
    <property type="nucleotide sequence ID" value="NZ_CP054139.1"/>
</dbReference>
<dbReference type="InterPro" id="IPR039426">
    <property type="entry name" value="TonB-dep_rcpt-like"/>
</dbReference>
<dbReference type="SUPFAM" id="SSF49464">
    <property type="entry name" value="Carboxypeptidase regulatory domain-like"/>
    <property type="match status" value="1"/>
</dbReference>
<feature type="domain" description="Secretin/TonB short N-terminal" evidence="13">
    <location>
        <begin position="46"/>
        <end position="96"/>
    </location>
</feature>
<keyword evidence="2 10" id="KW-0813">Transport</keyword>
<keyword evidence="9 10" id="KW-0998">Cell outer membrane</keyword>
<keyword evidence="4" id="KW-0406">Ion transport</keyword>
<evidence type="ECO:0000256" key="2">
    <source>
        <dbReference type="ARBA" id="ARBA00022448"/>
    </source>
</evidence>
<comment type="subcellular location">
    <subcellularLocation>
        <location evidence="1 10">Cell outer membrane</location>
        <topology evidence="1 10">Multi-pass membrane protein</topology>
    </subcellularLocation>
</comment>
<evidence type="ECO:0000256" key="7">
    <source>
        <dbReference type="ARBA" id="ARBA00023077"/>
    </source>
</evidence>
<dbReference type="KEGG" id="mmab:HQ865_24895"/>
<dbReference type="GO" id="GO:0009279">
    <property type="term" value="C:cell outer membrane"/>
    <property type="evidence" value="ECO:0007669"/>
    <property type="project" value="UniProtKB-SubCell"/>
</dbReference>
<keyword evidence="15" id="KW-1185">Reference proteome</keyword>
<dbReference type="Proteomes" id="UP000505355">
    <property type="component" value="Chromosome"/>
</dbReference>
<evidence type="ECO:0000256" key="11">
    <source>
        <dbReference type="RuleBase" id="RU003357"/>
    </source>
</evidence>
<dbReference type="Pfam" id="PF13715">
    <property type="entry name" value="CarbopepD_reg_2"/>
    <property type="match status" value="1"/>
</dbReference>
<keyword evidence="12" id="KW-0732">Signal</keyword>
<evidence type="ECO:0000259" key="13">
    <source>
        <dbReference type="SMART" id="SM00965"/>
    </source>
</evidence>
<accession>A0A7D4UH80</accession>
<proteinExistence type="inferred from homology"/>
<dbReference type="Gene3D" id="3.55.50.30">
    <property type="match status" value="1"/>
</dbReference>
<evidence type="ECO:0000313" key="15">
    <source>
        <dbReference type="Proteomes" id="UP000505355"/>
    </source>
</evidence>
<keyword evidence="7 11" id="KW-0798">TonB box</keyword>
<evidence type="ECO:0000256" key="3">
    <source>
        <dbReference type="ARBA" id="ARBA00022452"/>
    </source>
</evidence>
<dbReference type="InterPro" id="IPR000531">
    <property type="entry name" value="Beta-barrel_TonB"/>
</dbReference>
<dbReference type="InterPro" id="IPR036942">
    <property type="entry name" value="Beta-barrel_TonB_sf"/>
</dbReference>
<keyword evidence="4" id="KW-0410">Iron transport</keyword>
<dbReference type="InterPro" id="IPR023996">
    <property type="entry name" value="TonB-dep_OMP_SusC/RagA"/>
</dbReference>
<evidence type="ECO:0000256" key="9">
    <source>
        <dbReference type="ARBA" id="ARBA00023237"/>
    </source>
</evidence>
<organism evidence="14 15">
    <name type="scientific">Mucilaginibacter mali</name>
    <dbReference type="NCBI Taxonomy" id="2740462"/>
    <lineage>
        <taxon>Bacteria</taxon>
        <taxon>Pseudomonadati</taxon>
        <taxon>Bacteroidota</taxon>
        <taxon>Sphingobacteriia</taxon>
        <taxon>Sphingobacteriales</taxon>
        <taxon>Sphingobacteriaceae</taxon>
        <taxon>Mucilaginibacter</taxon>
    </lineage>
</organism>
<dbReference type="Gene3D" id="2.60.40.1120">
    <property type="entry name" value="Carboxypeptidase-like, regulatory domain"/>
    <property type="match status" value="1"/>
</dbReference>
<keyword evidence="8 10" id="KW-0472">Membrane</keyword>
<feature type="signal peptide" evidence="12">
    <location>
        <begin position="1"/>
        <end position="17"/>
    </location>
</feature>
<dbReference type="Gene3D" id="2.170.130.10">
    <property type="entry name" value="TonB-dependent receptor, plug domain"/>
    <property type="match status" value="1"/>
</dbReference>
<dbReference type="PROSITE" id="PS52016">
    <property type="entry name" value="TONB_DEPENDENT_REC_3"/>
    <property type="match status" value="1"/>
</dbReference>
<evidence type="ECO:0000256" key="8">
    <source>
        <dbReference type="ARBA" id="ARBA00023136"/>
    </source>
</evidence>
<dbReference type="AlphaFoldDB" id="A0A7D4UH80"/>
<reference evidence="14 15" key="1">
    <citation type="submission" date="2020-05" db="EMBL/GenBank/DDBJ databases">
        <title>Mucilaginibacter mali sp. nov.</title>
        <authorList>
            <person name="Kim H.S."/>
            <person name="Lee K.C."/>
            <person name="Suh M.K."/>
            <person name="Kim J.-S."/>
            <person name="Han K.-I."/>
            <person name="Eom M.K."/>
            <person name="Shin Y.K."/>
            <person name="Lee J.-S."/>
        </authorList>
    </citation>
    <scope>NUCLEOTIDE SEQUENCE [LARGE SCALE GENOMIC DNA]</scope>
    <source>
        <strain evidence="14 15">G2-14</strain>
    </source>
</reference>
<feature type="chain" id="PRO_5028905232" evidence="12">
    <location>
        <begin position="18"/>
        <end position="1088"/>
    </location>
</feature>
<evidence type="ECO:0000256" key="1">
    <source>
        <dbReference type="ARBA" id="ARBA00004571"/>
    </source>
</evidence>
<dbReference type="InterPro" id="IPR011662">
    <property type="entry name" value="Secretin/TonB_short_N"/>
</dbReference>
<dbReference type="NCBIfam" id="TIGR04057">
    <property type="entry name" value="SusC_RagA_signa"/>
    <property type="match status" value="1"/>
</dbReference>
<dbReference type="SUPFAM" id="SSF56935">
    <property type="entry name" value="Porins"/>
    <property type="match status" value="1"/>
</dbReference>
<evidence type="ECO:0000256" key="6">
    <source>
        <dbReference type="ARBA" id="ARBA00023004"/>
    </source>
</evidence>
<dbReference type="Pfam" id="PF00593">
    <property type="entry name" value="TonB_dep_Rec_b-barrel"/>
    <property type="match status" value="1"/>
</dbReference>
<evidence type="ECO:0000256" key="4">
    <source>
        <dbReference type="ARBA" id="ARBA00022496"/>
    </source>
</evidence>
<name>A0A7D4UH80_9SPHI</name>
<dbReference type="InterPro" id="IPR012910">
    <property type="entry name" value="Plug_dom"/>
</dbReference>
<keyword evidence="6" id="KW-0408">Iron</keyword>
<dbReference type="Pfam" id="PF07660">
    <property type="entry name" value="STN"/>
    <property type="match status" value="1"/>
</dbReference>
<dbReference type="InterPro" id="IPR008969">
    <property type="entry name" value="CarboxyPept-like_regulatory"/>
</dbReference>
<sequence length="1088" mass="119603">MKLTTLLLIIALVQASAKGFAQKINLNETNAPLEKVINTIKQQSGYVFLYTDQELKNEKITVKVSNASIEETLKAAFKNTSVDYKIVGNNILLKKNEPTFIDKARAIFAQVTVAGKVQDETGQPLVGVTVKIKTTSQATASDANGTFAITVPDDKTIIVFSFIGYETIELAAKDIASGSIIRLKPVQTNLQEVIVNKGYYSVKQELNTGSTFKVTGDNISKQPGINPIAALEGRVPGLYISQFSGIPGAGVQVKLRGRNSIGSGNDPLYIVDGLPFSSISLTNPGLSGGALGAPPTTPIQPSTGLSPFNSLNPSDIEDIQILKDADATAIYGSRGANGVILITTKKGRPGRTKVDLNLTSGIGNVASRLPLLNTQQYLKLRREAFANDGKTPIASDYDINGTWDTTRYTDWQKEMIGRTARYSNGQISVSGGNTNTQFRLNAGSSRQDAVFPGGDHDSQVNVGMTVNYVSNDQKLKMQFIARYSNESNLVHASDYTAKIVLAPDAPAIYDNNGNLNWQNGTWTNPLSTTFTPNQSDINSLTGNIDLNYKLFSDLTLKTSAGYTRKQIDQTVKRFSGVVFAPTNDIRQLDIANGYNLIWQVEPGIEYVKKIASGQLNVLIGATFQKNISDSYTFGGYGFSSDALLSNVNFASTIYSGYNANTQYRYGALYSRIGYNWQDKYLFNIVGRRDGSSRFGPGNQFGNFGSIGAAWIFSKENFLKNVSWLSLGKLRASYGVTGNDQISDYQYLSTYGSNSNVIYQNIAGLTPGRIANPYYAWESVQKVDVGLELGMLNDRVNLSLDYYHNKTNNSLVQQPLPSIAGFTSVITNFPATVQNTGFELSLNTVNINTNDFTWVSDFNISFPKNKLASFPGLETNTTYINQYLVGMPLSLRKLYHYVGIDTQTGIPIMEDFNHDGLINTNDQRLVAAPQQTFHGGLENHFNYKSFSFSFDFQFVKQTGYNYINYFSLRVSQNTNKPVYLLDHWRTSGDNAQLPKATTGAIATYNTALSNFQGSDVIISDASFARLKNIQLSYTLPKKWEAKTQLKNTKISLTAQNLFTITKYLGLDPENQGLALPPMRMYTIGFQTSF</sequence>
<evidence type="ECO:0000256" key="10">
    <source>
        <dbReference type="PROSITE-ProRule" id="PRU01360"/>
    </source>
</evidence>
<dbReference type="EMBL" id="CP054139">
    <property type="protein sequence ID" value="QKJ32856.1"/>
    <property type="molecule type" value="Genomic_DNA"/>
</dbReference>
<keyword evidence="3 10" id="KW-1134">Transmembrane beta strand</keyword>
<protein>
    <submittedName>
        <fullName evidence="14">SusC/RagA family TonB-linked outer membrane protein</fullName>
    </submittedName>
</protein>
<dbReference type="Gene3D" id="2.40.170.20">
    <property type="entry name" value="TonB-dependent receptor, beta-barrel domain"/>
    <property type="match status" value="1"/>
</dbReference>
<dbReference type="InterPro" id="IPR037066">
    <property type="entry name" value="Plug_dom_sf"/>
</dbReference>
<dbReference type="SMART" id="SM00965">
    <property type="entry name" value="STN"/>
    <property type="match status" value="1"/>
</dbReference>
<evidence type="ECO:0000313" key="14">
    <source>
        <dbReference type="EMBL" id="QKJ32856.1"/>
    </source>
</evidence>
<keyword evidence="5 10" id="KW-0812">Transmembrane</keyword>
<comment type="similarity">
    <text evidence="10 11">Belongs to the TonB-dependent receptor family.</text>
</comment>
<dbReference type="GO" id="GO:0006826">
    <property type="term" value="P:iron ion transport"/>
    <property type="evidence" value="ECO:0007669"/>
    <property type="project" value="UniProtKB-KW"/>
</dbReference>
<gene>
    <name evidence="14" type="ORF">HQ865_24895</name>
</gene>